<gene>
    <name evidence="1" type="ORF">J2X78_005068</name>
</gene>
<evidence type="ECO:0000313" key="1">
    <source>
        <dbReference type="EMBL" id="MDR6786473.1"/>
    </source>
</evidence>
<accession>A0ACC6L4Z2</accession>
<evidence type="ECO:0000313" key="2">
    <source>
        <dbReference type="Proteomes" id="UP001246858"/>
    </source>
</evidence>
<keyword evidence="2" id="KW-1185">Reference proteome</keyword>
<sequence length="459" mass="50943">MKNHISIAILALTTLSCITACKEEFLEVKQNQSLVIPATIADYQGLMDNKTIMNNNACSELAIIGSDEYSVSDAVWAALPNPYQKNGYIWAKDVYEGNALEEWNNAYWRILYANTAADGAANIKPAAAQQAEYNNLKGSAMFHRAFNFYQLAQVFCKPYNVATAPSDPGIPIRLEADINLPSKRGTVAQTYGQIIKDLTTAAELLPQPALFKSRPSKAAAYAMLAKTFLMMGDYGKAADYASQSLSLHSTLNDLNTFNLSNRFTFPTDAELNPEILFATGISGIAILTVTRINIPASLVNSYQSTDLRKQAYFFNNTDGRILPKGSYKGATTCFTGLATDEVWLILAESLARTGQVPKAMETLNTLRKTRYNKTGYADLITTDATTALNHILTERKKELLLRGTRWEDLRRLNKEPDYATTLTRIVNGTTYTLPPNDSRYTWPIPDNEIALSNFQQNPR</sequence>
<dbReference type="EMBL" id="JAVDTF010000007">
    <property type="protein sequence ID" value="MDR6786473.1"/>
    <property type="molecule type" value="Genomic_DNA"/>
</dbReference>
<comment type="caution">
    <text evidence="1">The sequence shown here is derived from an EMBL/GenBank/DDBJ whole genome shotgun (WGS) entry which is preliminary data.</text>
</comment>
<name>A0ACC6L4Z2_9SPHI</name>
<proteinExistence type="predicted"/>
<organism evidence="1 2">
    <name type="scientific">Pedobacter africanus</name>
    <dbReference type="NCBI Taxonomy" id="151894"/>
    <lineage>
        <taxon>Bacteria</taxon>
        <taxon>Pseudomonadati</taxon>
        <taxon>Bacteroidota</taxon>
        <taxon>Sphingobacteriia</taxon>
        <taxon>Sphingobacteriales</taxon>
        <taxon>Sphingobacteriaceae</taxon>
        <taxon>Pedobacter</taxon>
    </lineage>
</organism>
<dbReference type="Proteomes" id="UP001246858">
    <property type="component" value="Unassembled WGS sequence"/>
</dbReference>
<reference evidence="1" key="1">
    <citation type="submission" date="2023-07" db="EMBL/GenBank/DDBJ databases">
        <title>Sorghum-associated microbial communities from plants grown in Nebraska, USA.</title>
        <authorList>
            <person name="Schachtman D."/>
        </authorList>
    </citation>
    <scope>NUCLEOTIDE SEQUENCE</scope>
    <source>
        <strain evidence="1">2697</strain>
    </source>
</reference>
<protein>
    <submittedName>
        <fullName evidence="1">Uncharacterized protein</fullName>
    </submittedName>
</protein>